<accession>A0A9K3H389</accession>
<evidence type="ECO:0000313" key="2">
    <source>
        <dbReference type="Proteomes" id="UP000215914"/>
    </source>
</evidence>
<proteinExistence type="predicted"/>
<comment type="caution">
    <text evidence="1">The sequence shown here is derived from an EMBL/GenBank/DDBJ whole genome shotgun (WGS) entry which is preliminary data.</text>
</comment>
<keyword evidence="2" id="KW-1185">Reference proteome</keyword>
<evidence type="ECO:0000313" key="1">
    <source>
        <dbReference type="EMBL" id="KAF5765775.1"/>
    </source>
</evidence>
<dbReference type="Gramene" id="mRNA:HanXRQr2_Chr15g0707631">
    <property type="protein sequence ID" value="mRNA:HanXRQr2_Chr15g0707631"/>
    <property type="gene ID" value="HanXRQr2_Chr15g0707631"/>
</dbReference>
<protein>
    <submittedName>
        <fullName evidence="1">Uncharacterized protein</fullName>
    </submittedName>
</protein>
<organism evidence="1 2">
    <name type="scientific">Helianthus annuus</name>
    <name type="common">Common sunflower</name>
    <dbReference type="NCBI Taxonomy" id="4232"/>
    <lineage>
        <taxon>Eukaryota</taxon>
        <taxon>Viridiplantae</taxon>
        <taxon>Streptophyta</taxon>
        <taxon>Embryophyta</taxon>
        <taxon>Tracheophyta</taxon>
        <taxon>Spermatophyta</taxon>
        <taxon>Magnoliopsida</taxon>
        <taxon>eudicotyledons</taxon>
        <taxon>Gunneridae</taxon>
        <taxon>Pentapetalae</taxon>
        <taxon>asterids</taxon>
        <taxon>campanulids</taxon>
        <taxon>Asterales</taxon>
        <taxon>Asteraceae</taxon>
        <taxon>Asteroideae</taxon>
        <taxon>Heliantheae alliance</taxon>
        <taxon>Heliantheae</taxon>
        <taxon>Helianthus</taxon>
    </lineage>
</organism>
<reference evidence="1" key="2">
    <citation type="submission" date="2020-06" db="EMBL/GenBank/DDBJ databases">
        <title>Helianthus annuus Genome sequencing and assembly Release 2.</title>
        <authorList>
            <person name="Gouzy J."/>
            <person name="Langlade N."/>
            <person name="Munos S."/>
        </authorList>
    </citation>
    <scope>NUCLEOTIDE SEQUENCE</scope>
    <source>
        <tissue evidence="1">Leaves</tissue>
    </source>
</reference>
<gene>
    <name evidence="1" type="ORF">HanXRQr2_Chr15g0707631</name>
</gene>
<dbReference type="Proteomes" id="UP000215914">
    <property type="component" value="Unassembled WGS sequence"/>
</dbReference>
<name>A0A9K3H389_HELAN</name>
<sequence>MFYKLISGGDWFTFAKRKDIVSSPYYSFMPTSTYPKEWKSRFIFVSAAMMPESPPPRDPKASIEDSIPVLSADEIVHWKRMYENPTRAFTFPEGVLAMGDLSPFYLVRPKAFFGKKEITL</sequence>
<dbReference type="EMBL" id="MNCJ02000330">
    <property type="protein sequence ID" value="KAF5765775.1"/>
    <property type="molecule type" value="Genomic_DNA"/>
</dbReference>
<dbReference type="AlphaFoldDB" id="A0A9K3H389"/>
<reference evidence="1" key="1">
    <citation type="journal article" date="2017" name="Nature">
        <title>The sunflower genome provides insights into oil metabolism, flowering and Asterid evolution.</title>
        <authorList>
            <person name="Badouin H."/>
            <person name="Gouzy J."/>
            <person name="Grassa C.J."/>
            <person name="Murat F."/>
            <person name="Staton S.E."/>
            <person name="Cottret L."/>
            <person name="Lelandais-Briere C."/>
            <person name="Owens G.L."/>
            <person name="Carrere S."/>
            <person name="Mayjonade B."/>
            <person name="Legrand L."/>
            <person name="Gill N."/>
            <person name="Kane N.C."/>
            <person name="Bowers J.E."/>
            <person name="Hubner S."/>
            <person name="Bellec A."/>
            <person name="Berard A."/>
            <person name="Berges H."/>
            <person name="Blanchet N."/>
            <person name="Boniface M.C."/>
            <person name="Brunel D."/>
            <person name="Catrice O."/>
            <person name="Chaidir N."/>
            <person name="Claudel C."/>
            <person name="Donnadieu C."/>
            <person name="Faraut T."/>
            <person name="Fievet G."/>
            <person name="Helmstetter N."/>
            <person name="King M."/>
            <person name="Knapp S.J."/>
            <person name="Lai Z."/>
            <person name="Le Paslier M.C."/>
            <person name="Lippi Y."/>
            <person name="Lorenzon L."/>
            <person name="Mandel J.R."/>
            <person name="Marage G."/>
            <person name="Marchand G."/>
            <person name="Marquand E."/>
            <person name="Bret-Mestries E."/>
            <person name="Morien E."/>
            <person name="Nambeesan S."/>
            <person name="Nguyen T."/>
            <person name="Pegot-Espagnet P."/>
            <person name="Pouilly N."/>
            <person name="Raftis F."/>
            <person name="Sallet E."/>
            <person name="Schiex T."/>
            <person name="Thomas J."/>
            <person name="Vandecasteele C."/>
            <person name="Vares D."/>
            <person name="Vear F."/>
            <person name="Vautrin S."/>
            <person name="Crespi M."/>
            <person name="Mangin B."/>
            <person name="Burke J.M."/>
            <person name="Salse J."/>
            <person name="Munos S."/>
            <person name="Vincourt P."/>
            <person name="Rieseberg L.H."/>
            <person name="Langlade N.B."/>
        </authorList>
    </citation>
    <scope>NUCLEOTIDE SEQUENCE</scope>
    <source>
        <tissue evidence="1">Leaves</tissue>
    </source>
</reference>